<accession>A0A0K1JRJ3</accession>
<name>A0A0K1JRJ3_9VIRU</name>
<reference evidence="1" key="2">
    <citation type="journal article" date="2016" name="Plant Dis.">
        <title>Red clover vein mosaic virus - a novel virus to New Zealand that is already wide-spread in legumes.</title>
        <authorList>
            <person name="Fletcher J.D."/>
            <person name="Tang J."/>
            <person name="Blouin A.G."/>
            <person name="Ward L."/>
            <person name="MacDiarmid R."/>
            <person name="Ziebell H."/>
        </authorList>
    </citation>
    <scope>NUCLEOTIDE SEQUENCE</scope>
    <source>
        <strain evidence="1">NZ</strain>
    </source>
</reference>
<protein>
    <submittedName>
        <fullName evidence="1">Nucleic acid binding protein</fullName>
    </submittedName>
</protein>
<dbReference type="Pfam" id="PF05515">
    <property type="entry name" value="Viral_NABP"/>
    <property type="match status" value="1"/>
</dbReference>
<dbReference type="InterPro" id="IPR008891">
    <property type="entry name" value="Viral_NABP"/>
</dbReference>
<proteinExistence type="predicted"/>
<organism evidence="1">
    <name type="scientific">Red clover vein mosaic virus</name>
    <dbReference type="NCBI Taxonomy" id="590403"/>
    <lineage>
        <taxon>Viruses</taxon>
        <taxon>Riboviria</taxon>
        <taxon>Orthornavirae</taxon>
        <taxon>Kitrinoviricota</taxon>
        <taxon>Alsuviricetes</taxon>
        <taxon>Tymovirales</taxon>
        <taxon>Betaflexiviridae</taxon>
        <taxon>Quinvirinae</taxon>
        <taxon>Carlavirus</taxon>
        <taxon>Carlavirus trifolii</taxon>
    </lineage>
</organism>
<dbReference type="EMBL" id="KR108251">
    <property type="protein sequence ID" value="AKU19349.1"/>
    <property type="molecule type" value="Genomic_RNA"/>
</dbReference>
<sequence>MDDVCVSIVLCLRVLIPTDLCVNIAKRVAASNKIARRLPLDALGRGTSKSAFKRRCAKLGLCSSCGRVLHNGLCNKNQTYSQWELLASLREDPIRLKAEKSLRLNSAAERCNGELVDHISRLSLQ</sequence>
<reference evidence="1" key="1">
    <citation type="submission" date="2015-04" db="EMBL/GenBank/DDBJ databases">
        <authorList>
            <person name="Syromyatnikov M.Y."/>
            <person name="Popov V.N."/>
        </authorList>
    </citation>
    <scope>NUCLEOTIDE SEQUENCE</scope>
    <source>
        <strain evidence="1">NZ</strain>
    </source>
</reference>
<evidence type="ECO:0000313" key="1">
    <source>
        <dbReference type="EMBL" id="AKU19349.1"/>
    </source>
</evidence>